<dbReference type="InterPro" id="IPR020449">
    <property type="entry name" value="Tscrpt_reg_AraC-type_HTH"/>
</dbReference>
<proteinExistence type="predicted"/>
<dbReference type="Pfam" id="PF12833">
    <property type="entry name" value="HTH_18"/>
    <property type="match status" value="1"/>
</dbReference>
<dbReference type="SUPFAM" id="SSF51182">
    <property type="entry name" value="RmlC-like cupins"/>
    <property type="match status" value="1"/>
</dbReference>
<dbReference type="EMBL" id="QGDO01000001">
    <property type="protein sequence ID" value="PWJ43749.1"/>
    <property type="molecule type" value="Genomic_DNA"/>
</dbReference>
<dbReference type="OrthoDB" id="792101at2"/>
<dbReference type="InterPro" id="IPR018060">
    <property type="entry name" value="HTH_AraC"/>
</dbReference>
<dbReference type="PANTHER" id="PTHR43280">
    <property type="entry name" value="ARAC-FAMILY TRANSCRIPTIONAL REGULATOR"/>
    <property type="match status" value="1"/>
</dbReference>
<dbReference type="Gene3D" id="1.10.10.60">
    <property type="entry name" value="Homeodomain-like"/>
    <property type="match status" value="2"/>
</dbReference>
<dbReference type="PROSITE" id="PS01124">
    <property type="entry name" value="HTH_ARAC_FAMILY_2"/>
    <property type="match status" value="1"/>
</dbReference>
<comment type="caution">
    <text evidence="5">The sequence shown here is derived from an EMBL/GenBank/DDBJ whole genome shotgun (WGS) entry which is preliminary data.</text>
</comment>
<dbReference type="PRINTS" id="PR00032">
    <property type="entry name" value="HTHARAC"/>
</dbReference>
<evidence type="ECO:0000313" key="6">
    <source>
        <dbReference type="Proteomes" id="UP000245535"/>
    </source>
</evidence>
<feature type="domain" description="HTH araC/xylS-type" evidence="4">
    <location>
        <begin position="188"/>
        <end position="286"/>
    </location>
</feature>
<dbReference type="Proteomes" id="UP000245535">
    <property type="component" value="Unassembled WGS sequence"/>
</dbReference>
<sequence length="293" mass="34417">MKPLPFKVPKNTKESFRVQEDSGKHLYDTLHQHKEWQVMSIEEGEGTVIVGDYLGEFKVGDLFVIGENMPHVFRNDSRYYEEESELKAKAVSVYFDKDSFGKEFFQLPEMYGLLELMRRSSRGIRILNEDIKVSVSKKLKELYLMNGMMKTITLLDILHQLTECTEIEYLASSNNLSFENEVESKRMDKIFKFTIEEYHRPISLQEIADKSNMTPNAFCRYFKKRTQKTYVTFLNEVRIGQACKILLEENRTVTEVCYHVGFSNLSNFNRKFKQFTGLTPTQYIQKHKVALQI</sequence>
<protein>
    <submittedName>
        <fullName evidence="5">AraC family transcriptional regulator</fullName>
    </submittedName>
</protein>
<name>A0A315ZF15_SEDFL</name>
<dbReference type="InterPro" id="IPR011051">
    <property type="entry name" value="RmlC_Cupin_sf"/>
</dbReference>
<keyword evidence="6" id="KW-1185">Reference proteome</keyword>
<evidence type="ECO:0000313" key="5">
    <source>
        <dbReference type="EMBL" id="PWJ43749.1"/>
    </source>
</evidence>
<reference evidence="5 6" key="1">
    <citation type="submission" date="2018-03" db="EMBL/GenBank/DDBJ databases">
        <title>Genomic Encyclopedia of Archaeal and Bacterial Type Strains, Phase II (KMG-II): from individual species to whole genera.</title>
        <authorList>
            <person name="Goeker M."/>
        </authorList>
    </citation>
    <scope>NUCLEOTIDE SEQUENCE [LARGE SCALE GENOMIC DNA]</scope>
    <source>
        <strain evidence="5 6">DSM 28229</strain>
    </source>
</reference>
<organism evidence="5 6">
    <name type="scientific">Sediminitomix flava</name>
    <dbReference type="NCBI Taxonomy" id="379075"/>
    <lineage>
        <taxon>Bacteria</taxon>
        <taxon>Pseudomonadati</taxon>
        <taxon>Bacteroidota</taxon>
        <taxon>Cytophagia</taxon>
        <taxon>Cytophagales</taxon>
        <taxon>Flammeovirgaceae</taxon>
        <taxon>Sediminitomix</taxon>
    </lineage>
</organism>
<dbReference type="SMART" id="SM00342">
    <property type="entry name" value="HTH_ARAC"/>
    <property type="match status" value="1"/>
</dbReference>
<gene>
    <name evidence="5" type="ORF">BC781_10195</name>
</gene>
<dbReference type="GO" id="GO:0003700">
    <property type="term" value="F:DNA-binding transcription factor activity"/>
    <property type="evidence" value="ECO:0007669"/>
    <property type="project" value="InterPro"/>
</dbReference>
<dbReference type="PROSITE" id="PS00041">
    <property type="entry name" value="HTH_ARAC_FAMILY_1"/>
    <property type="match status" value="1"/>
</dbReference>
<dbReference type="InterPro" id="IPR009057">
    <property type="entry name" value="Homeodomain-like_sf"/>
</dbReference>
<dbReference type="InterPro" id="IPR018062">
    <property type="entry name" value="HTH_AraC-typ_CS"/>
</dbReference>
<evidence type="ECO:0000259" key="4">
    <source>
        <dbReference type="PROSITE" id="PS01124"/>
    </source>
</evidence>
<keyword evidence="2" id="KW-0238">DNA-binding</keyword>
<dbReference type="InterPro" id="IPR014710">
    <property type="entry name" value="RmlC-like_jellyroll"/>
</dbReference>
<accession>A0A315ZF15</accession>
<dbReference type="GO" id="GO:0043565">
    <property type="term" value="F:sequence-specific DNA binding"/>
    <property type="evidence" value="ECO:0007669"/>
    <property type="project" value="InterPro"/>
</dbReference>
<evidence type="ECO:0000256" key="3">
    <source>
        <dbReference type="ARBA" id="ARBA00023163"/>
    </source>
</evidence>
<keyword evidence="1" id="KW-0805">Transcription regulation</keyword>
<dbReference type="Gene3D" id="2.60.120.10">
    <property type="entry name" value="Jelly Rolls"/>
    <property type="match status" value="1"/>
</dbReference>
<evidence type="ECO:0000256" key="2">
    <source>
        <dbReference type="ARBA" id="ARBA00023125"/>
    </source>
</evidence>
<dbReference type="PANTHER" id="PTHR43280:SF27">
    <property type="entry name" value="TRANSCRIPTIONAL REGULATOR MTLR"/>
    <property type="match status" value="1"/>
</dbReference>
<dbReference type="AlphaFoldDB" id="A0A315ZF15"/>
<keyword evidence="3" id="KW-0804">Transcription</keyword>
<evidence type="ECO:0000256" key="1">
    <source>
        <dbReference type="ARBA" id="ARBA00023015"/>
    </source>
</evidence>
<dbReference type="RefSeq" id="WP_109615287.1">
    <property type="nucleotide sequence ID" value="NZ_QGDO01000001.1"/>
</dbReference>
<dbReference type="SUPFAM" id="SSF46689">
    <property type="entry name" value="Homeodomain-like"/>
    <property type="match status" value="2"/>
</dbReference>